<dbReference type="Pfam" id="PF09937">
    <property type="entry name" value="DUF2169"/>
    <property type="match status" value="1"/>
</dbReference>
<accession>A0A848LPW9</accession>
<evidence type="ECO:0000313" key="2">
    <source>
        <dbReference type="EMBL" id="NMO19534.1"/>
    </source>
</evidence>
<dbReference type="AlphaFoldDB" id="A0A848LPW9"/>
<comment type="caution">
    <text evidence="2">The sequence shown here is derived from an EMBL/GenBank/DDBJ whole genome shotgun (WGS) entry which is preliminary data.</text>
</comment>
<evidence type="ECO:0000313" key="3">
    <source>
        <dbReference type="Proteomes" id="UP000518300"/>
    </source>
</evidence>
<organism evidence="2 3">
    <name type="scientific">Pyxidicoccus fallax</name>
    <dbReference type="NCBI Taxonomy" id="394095"/>
    <lineage>
        <taxon>Bacteria</taxon>
        <taxon>Pseudomonadati</taxon>
        <taxon>Myxococcota</taxon>
        <taxon>Myxococcia</taxon>
        <taxon>Myxococcales</taxon>
        <taxon>Cystobacterineae</taxon>
        <taxon>Myxococcaceae</taxon>
        <taxon>Pyxidicoccus</taxon>
    </lineage>
</organism>
<reference evidence="2 3" key="1">
    <citation type="submission" date="2020-04" db="EMBL/GenBank/DDBJ databases">
        <title>Draft genome of Pyxidicoccus fallax type strain.</title>
        <authorList>
            <person name="Whitworth D.E."/>
        </authorList>
    </citation>
    <scope>NUCLEOTIDE SEQUENCE [LARGE SCALE GENOMIC DNA]</scope>
    <source>
        <strain evidence="2 3">DSM 14698</strain>
    </source>
</reference>
<keyword evidence="3" id="KW-1185">Reference proteome</keyword>
<proteinExistence type="predicted"/>
<name>A0A848LPW9_9BACT</name>
<protein>
    <submittedName>
        <fullName evidence="2">DUF2169 domain-containing protein</fullName>
    </submittedName>
</protein>
<sequence length="336" mass="37289">MWALKNRTAYAAERNWTRDKDGAHWWLVAVKATFEFGPEGRLTLADEQPPPVLMPEYFGEPGQSSLRYDSDLLAAKPGTDVLVHAWAHAPRGKPAETVPVSLRLGHLHKVLVVHGERTYVRGLLGTTVSRARPFTHAPIRYEQAFGGSDVSDPDPRNHRIDERNPMGRGFATRGAHVVGKPAHTVEYPGGEPAERGPAGFGPIDPAWLPRRKLAGTYDARWERTKKPLLPDDFDPAFAMSAPTDQRTGKPLEGGERIELVNLTPDGVLRFELPRISLGLTTHIGRRREQHGAHLTTVLVEPDERRLCLVWQGALHVPAPEADYLDVTEIVERKGTA</sequence>
<feature type="domain" description="DUF2169" evidence="1">
    <location>
        <begin position="22"/>
        <end position="310"/>
    </location>
</feature>
<dbReference type="InterPro" id="IPR018683">
    <property type="entry name" value="DUF2169"/>
</dbReference>
<evidence type="ECO:0000259" key="1">
    <source>
        <dbReference type="Pfam" id="PF09937"/>
    </source>
</evidence>
<dbReference type="Proteomes" id="UP000518300">
    <property type="component" value="Unassembled WGS sequence"/>
</dbReference>
<dbReference type="EMBL" id="JABBJJ010000190">
    <property type="protein sequence ID" value="NMO19534.1"/>
    <property type="molecule type" value="Genomic_DNA"/>
</dbReference>
<dbReference type="RefSeq" id="WP_169348781.1">
    <property type="nucleotide sequence ID" value="NZ_JABBJJ010000190.1"/>
</dbReference>
<gene>
    <name evidence="2" type="ORF">HG543_32360</name>
</gene>